<dbReference type="CDD" id="cd03217">
    <property type="entry name" value="ABC_FeS_Assembly"/>
    <property type="match status" value="1"/>
</dbReference>
<dbReference type="InterPro" id="IPR027417">
    <property type="entry name" value="P-loop_NTPase"/>
</dbReference>
<dbReference type="PROSITE" id="PS50893">
    <property type="entry name" value="ABC_TRANSPORTER_2"/>
    <property type="match status" value="1"/>
</dbReference>
<accession>W0RFP9</accession>
<dbReference type="PROSITE" id="PS00211">
    <property type="entry name" value="ABC_TRANSPORTER_1"/>
    <property type="match status" value="1"/>
</dbReference>
<evidence type="ECO:0000256" key="3">
    <source>
        <dbReference type="ARBA" id="ARBA00022840"/>
    </source>
</evidence>
<organism evidence="5 6">
    <name type="scientific">Gemmatirosa kalamazoonensis</name>
    <dbReference type="NCBI Taxonomy" id="861299"/>
    <lineage>
        <taxon>Bacteria</taxon>
        <taxon>Pseudomonadati</taxon>
        <taxon>Gemmatimonadota</taxon>
        <taxon>Gemmatimonadia</taxon>
        <taxon>Gemmatimonadales</taxon>
        <taxon>Gemmatimonadaceae</taxon>
        <taxon>Gemmatirosa</taxon>
    </lineage>
</organism>
<proteinExistence type="inferred from homology"/>
<dbReference type="InterPro" id="IPR003593">
    <property type="entry name" value="AAA+_ATPase"/>
</dbReference>
<dbReference type="RefSeq" id="WP_025411117.1">
    <property type="nucleotide sequence ID" value="NZ_CP007128.1"/>
</dbReference>
<name>W0RFP9_9BACT</name>
<dbReference type="STRING" id="861299.J421_2089"/>
<dbReference type="AlphaFoldDB" id="W0RFP9"/>
<comment type="similarity">
    <text evidence="1">Belongs to the ABC transporter superfamily. Ycf16 family.</text>
</comment>
<dbReference type="SUPFAM" id="SSF52540">
    <property type="entry name" value="P-loop containing nucleoside triphosphate hydrolases"/>
    <property type="match status" value="1"/>
</dbReference>
<dbReference type="PANTHER" id="PTHR43204">
    <property type="entry name" value="ABC TRANSPORTER I FAMILY MEMBER 6, CHLOROPLASTIC"/>
    <property type="match status" value="1"/>
</dbReference>
<keyword evidence="6" id="KW-1185">Reference proteome</keyword>
<dbReference type="HOGENOM" id="CLU_000604_48_1_0"/>
<dbReference type="OrthoDB" id="9806149at2"/>
<dbReference type="EMBL" id="CP007128">
    <property type="protein sequence ID" value="AHG89626.1"/>
    <property type="molecule type" value="Genomic_DNA"/>
</dbReference>
<dbReference type="Gene3D" id="3.40.50.300">
    <property type="entry name" value="P-loop containing nucleotide triphosphate hydrolases"/>
    <property type="match status" value="1"/>
</dbReference>
<evidence type="ECO:0000313" key="6">
    <source>
        <dbReference type="Proteomes" id="UP000019151"/>
    </source>
</evidence>
<keyword evidence="3" id="KW-0067">ATP-binding</keyword>
<dbReference type="GO" id="GO:0005524">
    <property type="term" value="F:ATP binding"/>
    <property type="evidence" value="ECO:0007669"/>
    <property type="project" value="UniProtKB-KW"/>
</dbReference>
<dbReference type="NCBIfam" id="TIGR01978">
    <property type="entry name" value="sufC"/>
    <property type="match status" value="1"/>
</dbReference>
<gene>
    <name evidence="5" type="ORF">J421_2089</name>
</gene>
<dbReference type="InterPro" id="IPR003439">
    <property type="entry name" value="ABC_transporter-like_ATP-bd"/>
</dbReference>
<dbReference type="PANTHER" id="PTHR43204:SF1">
    <property type="entry name" value="ABC TRANSPORTER I FAMILY MEMBER 6, CHLOROPLASTIC"/>
    <property type="match status" value="1"/>
</dbReference>
<feature type="domain" description="ABC transporter" evidence="4">
    <location>
        <begin position="2"/>
        <end position="246"/>
    </location>
</feature>
<dbReference type="Pfam" id="PF00005">
    <property type="entry name" value="ABC_tran"/>
    <property type="match status" value="1"/>
</dbReference>
<dbReference type="FunCoup" id="W0RFP9">
    <property type="interactions" value="382"/>
</dbReference>
<evidence type="ECO:0000256" key="2">
    <source>
        <dbReference type="ARBA" id="ARBA00022741"/>
    </source>
</evidence>
<keyword evidence="2" id="KW-0547">Nucleotide-binding</keyword>
<protein>
    <submittedName>
        <fullName evidence="5">FeS assembly ATPase SufC</fullName>
    </submittedName>
</protein>
<evidence type="ECO:0000313" key="5">
    <source>
        <dbReference type="EMBL" id="AHG89626.1"/>
    </source>
</evidence>
<dbReference type="InterPro" id="IPR010230">
    <property type="entry name" value="FeS-cluster_ATPase_SufC"/>
</dbReference>
<dbReference type="KEGG" id="gba:J421_2089"/>
<dbReference type="SMART" id="SM00382">
    <property type="entry name" value="AAA"/>
    <property type="match status" value="1"/>
</dbReference>
<evidence type="ECO:0000256" key="1">
    <source>
        <dbReference type="ARBA" id="ARBA00006216"/>
    </source>
</evidence>
<evidence type="ECO:0000259" key="4">
    <source>
        <dbReference type="PROSITE" id="PS50893"/>
    </source>
</evidence>
<reference evidence="5 6" key="1">
    <citation type="journal article" date="2014" name="Genome Announc.">
        <title>Genome Sequence and Methylome of Soil Bacterium Gemmatirosa kalamazoonensis KBS708T, a Member of the Rarely Cultivated Gemmatimonadetes Phylum.</title>
        <authorList>
            <person name="Debruyn J.M."/>
            <person name="Radosevich M."/>
            <person name="Wommack K.E."/>
            <person name="Polson S.W."/>
            <person name="Hauser L.J."/>
            <person name="Fawaz M.N."/>
            <person name="Korlach J."/>
            <person name="Tsai Y.C."/>
        </authorList>
    </citation>
    <scope>NUCLEOTIDE SEQUENCE [LARGE SCALE GENOMIC DNA]</scope>
    <source>
        <strain evidence="5 6">KBS708</strain>
    </source>
</reference>
<dbReference type="eggNOG" id="COG0396">
    <property type="taxonomic scope" value="Bacteria"/>
</dbReference>
<dbReference type="PATRIC" id="fig|861299.3.peg.2127"/>
<dbReference type="InParanoid" id="W0RFP9"/>
<dbReference type="Proteomes" id="UP000019151">
    <property type="component" value="Chromosome"/>
</dbReference>
<dbReference type="InterPro" id="IPR017871">
    <property type="entry name" value="ABC_transporter-like_CS"/>
</dbReference>
<sequence length="250" mass="27122">MLDIRNLTATVGDKQILNGINLTVNAGEVHAIMGPNGSGKSTLAQVLAGHPAYEVTGGEVTYDGEDLLAMDPEVRAQHGLFLAFQYPVEIPGVTNAYFLRAAYNEIRKARGEEEVDPIEFLDVVEEKARLVDMDPAFLSRSVNMGFSGGEKKRNEILQMAVLAPKLAILDETDSGLDIDALRVVADGVNTLKRPDSATIVVTHYQRLLNYIVPDFVHVLAGGRIVKSGGRDLALELEAKGYDWLMEGATA</sequence>
<dbReference type="GO" id="GO:0016887">
    <property type="term" value="F:ATP hydrolysis activity"/>
    <property type="evidence" value="ECO:0007669"/>
    <property type="project" value="InterPro"/>
</dbReference>